<reference evidence="2 3" key="1">
    <citation type="submission" date="2018-08" db="EMBL/GenBank/DDBJ databases">
        <title>Recombination of ecologically and evolutionarily significant loci maintains genetic cohesion in the Pseudomonas syringae species complex.</title>
        <authorList>
            <person name="Dillon M."/>
            <person name="Thakur S."/>
            <person name="Almeida R.N.D."/>
            <person name="Weir B.S."/>
            <person name="Guttman D.S."/>
        </authorList>
    </citation>
    <scope>NUCLEOTIDE SEQUENCE [LARGE SCALE GENOMIC DNA]</scope>
    <source>
        <strain evidence="2 3">ICMP 6941</strain>
    </source>
</reference>
<organism evidence="2 3">
    <name type="scientific">Pseudomonas amygdali pv. mori</name>
    <dbReference type="NCBI Taxonomy" id="34065"/>
    <lineage>
        <taxon>Bacteria</taxon>
        <taxon>Pseudomonadati</taxon>
        <taxon>Pseudomonadota</taxon>
        <taxon>Gammaproteobacteria</taxon>
        <taxon>Pseudomonadales</taxon>
        <taxon>Pseudomonadaceae</taxon>
        <taxon>Pseudomonas</taxon>
        <taxon>Pseudomonas amygdali</taxon>
    </lineage>
</organism>
<dbReference type="Proteomes" id="UP000276194">
    <property type="component" value="Unassembled WGS sequence"/>
</dbReference>
<dbReference type="AlphaFoldDB" id="A0A3M5JDT3"/>
<proteinExistence type="predicted"/>
<keyword evidence="1" id="KW-0472">Membrane</keyword>
<accession>A0A3M5JDT3</accession>
<dbReference type="RefSeq" id="WP_122322223.1">
    <property type="nucleotide sequence ID" value="NZ_RBRD01000166.1"/>
</dbReference>
<evidence type="ECO:0000256" key="1">
    <source>
        <dbReference type="SAM" id="Phobius"/>
    </source>
</evidence>
<protein>
    <recommendedName>
        <fullName evidence="4">DUF4760 domain-containing protein</fullName>
    </recommendedName>
</protein>
<keyword evidence="1" id="KW-0812">Transmembrane</keyword>
<feature type="transmembrane region" description="Helical" evidence="1">
    <location>
        <begin position="12"/>
        <end position="32"/>
    </location>
</feature>
<keyword evidence="1" id="KW-1133">Transmembrane helix</keyword>
<name>A0A3M5JDT3_PSEA0</name>
<evidence type="ECO:0000313" key="3">
    <source>
        <dbReference type="Proteomes" id="UP000276194"/>
    </source>
</evidence>
<evidence type="ECO:0000313" key="2">
    <source>
        <dbReference type="EMBL" id="RMT20766.1"/>
    </source>
</evidence>
<evidence type="ECO:0008006" key="4">
    <source>
        <dbReference type="Google" id="ProtNLM"/>
    </source>
</evidence>
<dbReference type="EMBL" id="RBTD01000209">
    <property type="protein sequence ID" value="RMT20766.1"/>
    <property type="molecule type" value="Genomic_DNA"/>
</dbReference>
<comment type="caution">
    <text evidence="2">The sequence shown here is derived from an EMBL/GenBank/DDBJ whole genome shotgun (WGS) entry which is preliminary data.</text>
</comment>
<sequence length="210" mass="23589">MSEFFASDVGKVALGGLIAIVVQLLVFSLGWVKEHRVSSKKRDLDAQYLSIQVVLALDKLIADCLKAVYDPTYINPADGYTYSSVSNPAFALPDQGDYRTLPTQLMYELMFMPNRVAAIKEGLDSAWDESSPPDHDEYYSYRGEALSQLGLKAIELVESLCGRYRIPLPEWPKYYDPKRSFHTELARIEDNMKKHGLAIQPPPAESQPSP</sequence>
<gene>
    <name evidence="2" type="ORF">ALP52_01981</name>
</gene>